<reference evidence="1 2" key="1">
    <citation type="submission" date="2014-10" db="EMBL/GenBank/DDBJ databases">
        <title>Draft genome sequence of Actinoplanes utahensis NRRL 12052.</title>
        <authorList>
            <person name="Velasco-Bucheli B."/>
            <person name="del Cerro C."/>
            <person name="Hormigo D."/>
            <person name="Garcia J.L."/>
            <person name="Acebal C."/>
            <person name="Arroyo M."/>
            <person name="de la Mata I."/>
        </authorList>
    </citation>
    <scope>NUCLEOTIDE SEQUENCE [LARGE SCALE GENOMIC DNA]</scope>
    <source>
        <strain evidence="1 2">NRRL 12052</strain>
    </source>
</reference>
<evidence type="ECO:0000313" key="2">
    <source>
        <dbReference type="Proteomes" id="UP000054537"/>
    </source>
</evidence>
<evidence type="ECO:0000313" key="1">
    <source>
        <dbReference type="EMBL" id="KHD73589.1"/>
    </source>
</evidence>
<dbReference type="Proteomes" id="UP000054537">
    <property type="component" value="Unassembled WGS sequence"/>
</dbReference>
<name>A0A0A6UGX9_ACTUT</name>
<keyword evidence="2" id="KW-1185">Reference proteome</keyword>
<proteinExistence type="predicted"/>
<dbReference type="EMBL" id="JRTT01000130">
    <property type="protein sequence ID" value="KHD73589.1"/>
    <property type="molecule type" value="Genomic_DNA"/>
</dbReference>
<protein>
    <submittedName>
        <fullName evidence="1">Uncharacterized protein</fullName>
    </submittedName>
</protein>
<dbReference type="RefSeq" id="WP_043531754.1">
    <property type="nucleotide sequence ID" value="NZ_BAABKU010000043.1"/>
</dbReference>
<organism evidence="1 2">
    <name type="scientific">Actinoplanes utahensis</name>
    <dbReference type="NCBI Taxonomy" id="1869"/>
    <lineage>
        <taxon>Bacteria</taxon>
        <taxon>Bacillati</taxon>
        <taxon>Actinomycetota</taxon>
        <taxon>Actinomycetes</taxon>
        <taxon>Micromonosporales</taxon>
        <taxon>Micromonosporaceae</taxon>
        <taxon>Actinoplanes</taxon>
    </lineage>
</organism>
<dbReference type="STRING" id="1869.MB27_34290"/>
<sequence length="177" mass="19105">MILRRCTDLSPADWLVESATEAEQLILFGPDEFEAYARIRYVPDDPAADVPEDHPSDLDQARRALAVLAGFTGTAGDCYFAVWDGYPDVTVPPGPWLTGLPYRHFALLHGPLSALATWDTEVSDMPPAMVWPADRAWFFASDVDPDWAGIGAARAAVDALIACPPLDVVPAVPGQDG</sequence>
<dbReference type="eggNOG" id="ENOG5032T9D">
    <property type="taxonomic scope" value="Bacteria"/>
</dbReference>
<accession>A0A0A6UGX9</accession>
<dbReference type="AlphaFoldDB" id="A0A0A6UGX9"/>
<gene>
    <name evidence="1" type="ORF">MB27_34290</name>
</gene>
<comment type="caution">
    <text evidence="1">The sequence shown here is derived from an EMBL/GenBank/DDBJ whole genome shotgun (WGS) entry which is preliminary data.</text>
</comment>